<protein>
    <submittedName>
        <fullName evidence="8">DUF125-domain-containing protein</fullName>
    </submittedName>
</protein>
<organism evidence="8 9">
    <name type="scientific">Tothia fuscella</name>
    <dbReference type="NCBI Taxonomy" id="1048955"/>
    <lineage>
        <taxon>Eukaryota</taxon>
        <taxon>Fungi</taxon>
        <taxon>Dikarya</taxon>
        <taxon>Ascomycota</taxon>
        <taxon>Pezizomycotina</taxon>
        <taxon>Dothideomycetes</taxon>
        <taxon>Pleosporomycetidae</taxon>
        <taxon>Venturiales</taxon>
        <taxon>Cylindrosympodiaceae</taxon>
        <taxon>Tothia</taxon>
    </lineage>
</organism>
<dbReference type="AlphaFoldDB" id="A0A9P4NM68"/>
<dbReference type="Proteomes" id="UP000800235">
    <property type="component" value="Unassembled WGS sequence"/>
</dbReference>
<evidence type="ECO:0000256" key="4">
    <source>
        <dbReference type="ARBA" id="ARBA00022989"/>
    </source>
</evidence>
<keyword evidence="4 7" id="KW-1133">Transmembrane helix</keyword>
<evidence type="ECO:0000256" key="7">
    <source>
        <dbReference type="SAM" id="Phobius"/>
    </source>
</evidence>
<dbReference type="GO" id="GO:0030026">
    <property type="term" value="P:intracellular manganese ion homeostasis"/>
    <property type="evidence" value="ECO:0007669"/>
    <property type="project" value="InterPro"/>
</dbReference>
<feature type="transmembrane region" description="Helical" evidence="7">
    <location>
        <begin position="179"/>
        <end position="201"/>
    </location>
</feature>
<feature type="compositionally biased region" description="Basic and acidic residues" evidence="6">
    <location>
        <begin position="1"/>
        <end position="10"/>
    </location>
</feature>
<comment type="subcellular location">
    <subcellularLocation>
        <location evidence="1">Endomembrane system</location>
        <topology evidence="1">Multi-pass membrane protein</topology>
    </subcellularLocation>
</comment>
<proteinExistence type="inferred from homology"/>
<keyword evidence="9" id="KW-1185">Reference proteome</keyword>
<comment type="similarity">
    <text evidence="2">Belongs to the CCC1 family.</text>
</comment>
<dbReference type="InterPro" id="IPR008217">
    <property type="entry name" value="Ccc1_fam"/>
</dbReference>
<evidence type="ECO:0000256" key="3">
    <source>
        <dbReference type="ARBA" id="ARBA00022692"/>
    </source>
</evidence>
<dbReference type="GO" id="GO:0005384">
    <property type="term" value="F:manganese ion transmembrane transporter activity"/>
    <property type="evidence" value="ECO:0007669"/>
    <property type="project" value="InterPro"/>
</dbReference>
<dbReference type="PANTHER" id="PTHR31851">
    <property type="entry name" value="FE(2+)/MN(2+) TRANSPORTER PCL1"/>
    <property type="match status" value="1"/>
</dbReference>
<evidence type="ECO:0000256" key="2">
    <source>
        <dbReference type="ARBA" id="ARBA00007049"/>
    </source>
</evidence>
<sequence length="208" mass="23027">MQRPIHHEDTEATTLLNKSAPQVHSEKHSKHSEYMRDAIIGFADGLTVPFALTAGLSAVGSIRVVIVGGRHEVRAMPEAEEKEIYDIFGEYHIPRDAVKPIFMMDFELKLECPKRSRAWIAASVMGLSYFIGGLIPMLPYFFFKEIMDAFFTSIGITVVILLVFGYIKATVTGCTRSESFVSALQTLFVGALAAATSYGIVRLVNSKM</sequence>
<feature type="transmembrane region" description="Helical" evidence="7">
    <location>
        <begin position="118"/>
        <end position="143"/>
    </location>
</feature>
<accession>A0A9P4NM68</accession>
<reference evidence="8" key="1">
    <citation type="journal article" date="2020" name="Stud. Mycol.">
        <title>101 Dothideomycetes genomes: a test case for predicting lifestyles and emergence of pathogens.</title>
        <authorList>
            <person name="Haridas S."/>
            <person name="Albert R."/>
            <person name="Binder M."/>
            <person name="Bloem J."/>
            <person name="Labutti K."/>
            <person name="Salamov A."/>
            <person name="Andreopoulos B."/>
            <person name="Baker S."/>
            <person name="Barry K."/>
            <person name="Bills G."/>
            <person name="Bluhm B."/>
            <person name="Cannon C."/>
            <person name="Castanera R."/>
            <person name="Culley D."/>
            <person name="Daum C."/>
            <person name="Ezra D."/>
            <person name="Gonzalez J."/>
            <person name="Henrissat B."/>
            <person name="Kuo A."/>
            <person name="Liang C."/>
            <person name="Lipzen A."/>
            <person name="Lutzoni F."/>
            <person name="Magnuson J."/>
            <person name="Mondo S."/>
            <person name="Nolan M."/>
            <person name="Ohm R."/>
            <person name="Pangilinan J."/>
            <person name="Park H.-J."/>
            <person name="Ramirez L."/>
            <person name="Alfaro M."/>
            <person name="Sun H."/>
            <person name="Tritt A."/>
            <person name="Yoshinaga Y."/>
            <person name="Zwiers L.-H."/>
            <person name="Turgeon B."/>
            <person name="Goodwin S."/>
            <person name="Spatafora J."/>
            <person name="Crous P."/>
            <person name="Grigoriev I."/>
        </authorList>
    </citation>
    <scope>NUCLEOTIDE SEQUENCE</scope>
    <source>
        <strain evidence="8">CBS 130266</strain>
    </source>
</reference>
<evidence type="ECO:0000256" key="1">
    <source>
        <dbReference type="ARBA" id="ARBA00004127"/>
    </source>
</evidence>
<feature type="compositionally biased region" description="Polar residues" evidence="6">
    <location>
        <begin position="12"/>
        <end position="22"/>
    </location>
</feature>
<evidence type="ECO:0000313" key="9">
    <source>
        <dbReference type="Proteomes" id="UP000800235"/>
    </source>
</evidence>
<keyword evidence="5 7" id="KW-0472">Membrane</keyword>
<feature type="region of interest" description="Disordered" evidence="6">
    <location>
        <begin position="1"/>
        <end position="29"/>
    </location>
</feature>
<dbReference type="EMBL" id="MU007059">
    <property type="protein sequence ID" value="KAF2427501.1"/>
    <property type="molecule type" value="Genomic_DNA"/>
</dbReference>
<dbReference type="OrthoDB" id="73465at2759"/>
<dbReference type="Pfam" id="PF01988">
    <property type="entry name" value="VIT1"/>
    <property type="match status" value="2"/>
</dbReference>
<name>A0A9P4NM68_9PEZI</name>
<evidence type="ECO:0000313" key="8">
    <source>
        <dbReference type="EMBL" id="KAF2427501.1"/>
    </source>
</evidence>
<evidence type="ECO:0000256" key="6">
    <source>
        <dbReference type="SAM" id="MobiDB-lite"/>
    </source>
</evidence>
<dbReference type="GO" id="GO:0012505">
    <property type="term" value="C:endomembrane system"/>
    <property type="evidence" value="ECO:0007669"/>
    <property type="project" value="UniProtKB-SubCell"/>
</dbReference>
<gene>
    <name evidence="8" type="ORF">EJ08DRAFT_671610</name>
</gene>
<keyword evidence="3 7" id="KW-0812">Transmembrane</keyword>
<evidence type="ECO:0000256" key="5">
    <source>
        <dbReference type="ARBA" id="ARBA00023136"/>
    </source>
</evidence>
<feature type="transmembrane region" description="Helical" evidence="7">
    <location>
        <begin position="149"/>
        <end position="167"/>
    </location>
</feature>
<comment type="caution">
    <text evidence="8">The sequence shown here is derived from an EMBL/GenBank/DDBJ whole genome shotgun (WGS) entry which is preliminary data.</text>
</comment>